<evidence type="ECO:0008006" key="3">
    <source>
        <dbReference type="Google" id="ProtNLM"/>
    </source>
</evidence>
<feature type="region of interest" description="Disordered" evidence="1">
    <location>
        <begin position="53"/>
        <end position="88"/>
    </location>
</feature>
<dbReference type="EMBL" id="HBGE01009348">
    <property type="protein sequence ID" value="CAD9097226.1"/>
    <property type="molecule type" value="Transcribed_RNA"/>
</dbReference>
<proteinExistence type="predicted"/>
<evidence type="ECO:0000256" key="1">
    <source>
        <dbReference type="SAM" id="MobiDB-lite"/>
    </source>
</evidence>
<protein>
    <recommendedName>
        <fullName evidence="3">C3H1-type domain-containing protein</fullName>
    </recommendedName>
</protein>
<name>A0A7S1L8C3_ALECA</name>
<sequence>MAGLPATRGAASAAPRAAAAPVEAQRAPLWVQNTFLTSEDARPASLEDFYTARRAHSCPPSRAPAPEDDGLSPELPPHRPSRRRPYYPGGQLVQRVRAAFNRDAQASAANAAAAAAAGAGIVGVGSARTKGMPLRQESECSTATPSSPRSEGEQVSGLPDLPSLGSAGHGEGRCKPCVFMSKRGCRSGEGCDFCHLCGPGEKKRRQRERRAFFSAMRRAGVEADDDGAVASAVAPAAAVAAGAGVLRQES</sequence>
<dbReference type="AlphaFoldDB" id="A0A7S1L8C3"/>
<feature type="compositionally biased region" description="Polar residues" evidence="1">
    <location>
        <begin position="139"/>
        <end position="149"/>
    </location>
</feature>
<feature type="region of interest" description="Disordered" evidence="1">
    <location>
        <begin position="1"/>
        <end position="24"/>
    </location>
</feature>
<accession>A0A7S1L8C3</accession>
<feature type="region of interest" description="Disordered" evidence="1">
    <location>
        <begin position="132"/>
        <end position="170"/>
    </location>
</feature>
<organism evidence="2">
    <name type="scientific">Alexandrium catenella</name>
    <name type="common">Red tide dinoflagellate</name>
    <name type="synonym">Gonyaulax catenella</name>
    <dbReference type="NCBI Taxonomy" id="2925"/>
    <lineage>
        <taxon>Eukaryota</taxon>
        <taxon>Sar</taxon>
        <taxon>Alveolata</taxon>
        <taxon>Dinophyceae</taxon>
        <taxon>Gonyaulacales</taxon>
        <taxon>Pyrocystaceae</taxon>
        <taxon>Alexandrium</taxon>
    </lineage>
</organism>
<reference evidence="2" key="1">
    <citation type="submission" date="2021-01" db="EMBL/GenBank/DDBJ databases">
        <authorList>
            <person name="Corre E."/>
            <person name="Pelletier E."/>
            <person name="Niang G."/>
            <person name="Scheremetjew M."/>
            <person name="Finn R."/>
            <person name="Kale V."/>
            <person name="Holt S."/>
            <person name="Cochrane G."/>
            <person name="Meng A."/>
            <person name="Brown T."/>
            <person name="Cohen L."/>
        </authorList>
    </citation>
    <scope>NUCLEOTIDE SEQUENCE</scope>
    <source>
        <strain evidence="2">OF101</strain>
    </source>
</reference>
<evidence type="ECO:0000313" key="2">
    <source>
        <dbReference type="EMBL" id="CAD9097226.1"/>
    </source>
</evidence>
<gene>
    <name evidence="2" type="ORF">ACAT0790_LOCUS5625</name>
</gene>